<evidence type="ECO:0000259" key="2">
    <source>
        <dbReference type="PROSITE" id="PS50217"/>
    </source>
</evidence>
<evidence type="ECO:0000313" key="4">
    <source>
        <dbReference type="Proteomes" id="UP000886523"/>
    </source>
</evidence>
<dbReference type="CDD" id="cd12193">
    <property type="entry name" value="bZIP_GCN4"/>
    <property type="match status" value="1"/>
</dbReference>
<feature type="compositionally biased region" description="Basic residues" evidence="1">
    <location>
        <begin position="171"/>
        <end position="185"/>
    </location>
</feature>
<dbReference type="PROSITE" id="PS00036">
    <property type="entry name" value="BZIP_BASIC"/>
    <property type="match status" value="1"/>
</dbReference>
<evidence type="ECO:0000256" key="1">
    <source>
        <dbReference type="SAM" id="MobiDB-lite"/>
    </source>
</evidence>
<keyword evidence="4" id="KW-1185">Reference proteome</keyword>
<feature type="domain" description="BZIP" evidence="2">
    <location>
        <begin position="166"/>
        <end position="226"/>
    </location>
</feature>
<dbReference type="InterPro" id="IPR046347">
    <property type="entry name" value="bZIP_sf"/>
</dbReference>
<feature type="compositionally biased region" description="Basic residues" evidence="1">
    <location>
        <begin position="75"/>
        <end position="87"/>
    </location>
</feature>
<feature type="compositionally biased region" description="Polar residues" evidence="1">
    <location>
        <begin position="97"/>
        <end position="115"/>
    </location>
</feature>
<feature type="compositionally biased region" description="Basic and acidic residues" evidence="1">
    <location>
        <begin position="55"/>
        <end position="74"/>
    </location>
</feature>
<dbReference type="PROSITE" id="PS50217">
    <property type="entry name" value="BZIP"/>
    <property type="match status" value="1"/>
</dbReference>
<feature type="compositionally biased region" description="Acidic residues" evidence="1">
    <location>
        <begin position="146"/>
        <end position="157"/>
    </location>
</feature>
<dbReference type="AlphaFoldDB" id="A0A9P6AFL4"/>
<reference evidence="3" key="1">
    <citation type="journal article" date="2020" name="Nat. Commun.">
        <title>Large-scale genome sequencing of mycorrhizal fungi provides insights into the early evolution of symbiotic traits.</title>
        <authorList>
            <person name="Miyauchi S."/>
            <person name="Kiss E."/>
            <person name="Kuo A."/>
            <person name="Drula E."/>
            <person name="Kohler A."/>
            <person name="Sanchez-Garcia M."/>
            <person name="Morin E."/>
            <person name="Andreopoulos B."/>
            <person name="Barry K.W."/>
            <person name="Bonito G."/>
            <person name="Buee M."/>
            <person name="Carver A."/>
            <person name="Chen C."/>
            <person name="Cichocki N."/>
            <person name="Clum A."/>
            <person name="Culley D."/>
            <person name="Crous P.W."/>
            <person name="Fauchery L."/>
            <person name="Girlanda M."/>
            <person name="Hayes R.D."/>
            <person name="Keri Z."/>
            <person name="LaButti K."/>
            <person name="Lipzen A."/>
            <person name="Lombard V."/>
            <person name="Magnuson J."/>
            <person name="Maillard F."/>
            <person name="Murat C."/>
            <person name="Nolan M."/>
            <person name="Ohm R.A."/>
            <person name="Pangilinan J."/>
            <person name="Pereira M.F."/>
            <person name="Perotto S."/>
            <person name="Peter M."/>
            <person name="Pfister S."/>
            <person name="Riley R."/>
            <person name="Sitrit Y."/>
            <person name="Stielow J.B."/>
            <person name="Szollosi G."/>
            <person name="Zifcakova L."/>
            <person name="Stursova M."/>
            <person name="Spatafora J.W."/>
            <person name="Tedersoo L."/>
            <person name="Vaario L.M."/>
            <person name="Yamada A."/>
            <person name="Yan M."/>
            <person name="Wang P."/>
            <person name="Xu J."/>
            <person name="Bruns T."/>
            <person name="Baldrian P."/>
            <person name="Vilgalys R."/>
            <person name="Dunand C."/>
            <person name="Henrissat B."/>
            <person name="Grigoriev I.V."/>
            <person name="Hibbett D."/>
            <person name="Nagy L.G."/>
            <person name="Martin F.M."/>
        </authorList>
    </citation>
    <scope>NUCLEOTIDE SEQUENCE</scope>
    <source>
        <strain evidence="3">UP504</strain>
    </source>
</reference>
<name>A0A9P6AFL4_9AGAM</name>
<protein>
    <recommendedName>
        <fullName evidence="2">BZIP domain-containing protein</fullName>
    </recommendedName>
</protein>
<organism evidence="3 4">
    <name type="scientific">Hydnum rufescens UP504</name>
    <dbReference type="NCBI Taxonomy" id="1448309"/>
    <lineage>
        <taxon>Eukaryota</taxon>
        <taxon>Fungi</taxon>
        <taxon>Dikarya</taxon>
        <taxon>Basidiomycota</taxon>
        <taxon>Agaricomycotina</taxon>
        <taxon>Agaricomycetes</taxon>
        <taxon>Cantharellales</taxon>
        <taxon>Hydnaceae</taxon>
        <taxon>Hydnum</taxon>
    </lineage>
</organism>
<dbReference type="SUPFAM" id="SSF57959">
    <property type="entry name" value="Leucine zipper domain"/>
    <property type="match status" value="1"/>
</dbReference>
<evidence type="ECO:0000313" key="3">
    <source>
        <dbReference type="EMBL" id="KAF9504314.1"/>
    </source>
</evidence>
<dbReference type="Proteomes" id="UP000886523">
    <property type="component" value="Unassembled WGS sequence"/>
</dbReference>
<comment type="caution">
    <text evidence="3">The sequence shown here is derived from an EMBL/GenBank/DDBJ whole genome shotgun (WGS) entry which is preliminary data.</text>
</comment>
<dbReference type="OrthoDB" id="2257100at2759"/>
<feature type="region of interest" description="Disordered" evidence="1">
    <location>
        <begin position="13"/>
        <end position="187"/>
    </location>
</feature>
<dbReference type="Gene3D" id="3.30.160.60">
    <property type="entry name" value="Classic Zinc Finger"/>
    <property type="match status" value="1"/>
</dbReference>
<dbReference type="EMBL" id="MU129238">
    <property type="protein sequence ID" value="KAF9504314.1"/>
    <property type="molecule type" value="Genomic_DNA"/>
</dbReference>
<accession>A0A9P6AFL4</accession>
<dbReference type="SMART" id="SM00338">
    <property type="entry name" value="BRLZ"/>
    <property type="match status" value="1"/>
</dbReference>
<proteinExistence type="predicted"/>
<dbReference type="InterPro" id="IPR004827">
    <property type="entry name" value="bZIP"/>
</dbReference>
<sequence>MAISSIVCAPEGHMVLSSSPPPIRGSFVPTMQSPPPRIVSSSPPMKKRRLSPPIEVERLDAADKGGSEDSDQNRKHWKAPTGHRRGITVKEMLPLTAPTQSRRSSSTPLHSQTLATPAPGREPNSKGDYMASRGRTRRSRSSASVDSEDGNADDGDESGTGVRVEEDPAAAKRRQNTVAARRSRQRKLEHVRNLESKVQELTGERDELKVKCSRLEDRVAFLKEMIVNGKAGSRGDDMDMS</sequence>
<dbReference type="GO" id="GO:0003700">
    <property type="term" value="F:DNA-binding transcription factor activity"/>
    <property type="evidence" value="ECO:0007669"/>
    <property type="project" value="InterPro"/>
</dbReference>
<dbReference type="Pfam" id="PF00170">
    <property type="entry name" value="bZIP_1"/>
    <property type="match status" value="1"/>
</dbReference>
<gene>
    <name evidence="3" type="ORF">BS47DRAFT_1355370</name>
</gene>